<reference evidence="1 2" key="2">
    <citation type="journal article" date="2022" name="Mol. Ecol. Resour.">
        <title>The genomes of chicory, endive, great burdock and yacon provide insights into Asteraceae paleo-polyploidization history and plant inulin production.</title>
        <authorList>
            <person name="Fan W."/>
            <person name="Wang S."/>
            <person name="Wang H."/>
            <person name="Wang A."/>
            <person name="Jiang F."/>
            <person name="Liu H."/>
            <person name="Zhao H."/>
            <person name="Xu D."/>
            <person name="Zhang Y."/>
        </authorList>
    </citation>
    <scope>NUCLEOTIDE SEQUENCE [LARGE SCALE GENOMIC DNA]</scope>
    <source>
        <strain evidence="2">cv. Yunnan</strain>
        <tissue evidence="1">Leaves</tissue>
    </source>
</reference>
<evidence type="ECO:0000313" key="1">
    <source>
        <dbReference type="EMBL" id="KAI3810385.1"/>
    </source>
</evidence>
<sequence length="87" mass="9208">MVSTELSLQVDILVKVPVNMSADISSTGIYALSSFSSVPSATSSTSLLLFNVSSFPSYLVVSFAPLLVACHPGVDKDKRAPFHPYGN</sequence>
<reference evidence="2" key="1">
    <citation type="journal article" date="2022" name="Mol. Ecol. Resour.">
        <title>The genomes of chicory, endive, great burdock and yacon provide insights into Asteraceae palaeo-polyploidization history and plant inulin production.</title>
        <authorList>
            <person name="Fan W."/>
            <person name="Wang S."/>
            <person name="Wang H."/>
            <person name="Wang A."/>
            <person name="Jiang F."/>
            <person name="Liu H."/>
            <person name="Zhao H."/>
            <person name="Xu D."/>
            <person name="Zhang Y."/>
        </authorList>
    </citation>
    <scope>NUCLEOTIDE SEQUENCE [LARGE SCALE GENOMIC DNA]</scope>
    <source>
        <strain evidence="2">cv. Yunnan</strain>
    </source>
</reference>
<dbReference type="Proteomes" id="UP001056120">
    <property type="component" value="Linkage Group LG07"/>
</dbReference>
<evidence type="ECO:0000313" key="2">
    <source>
        <dbReference type="Proteomes" id="UP001056120"/>
    </source>
</evidence>
<gene>
    <name evidence="1" type="ORF">L1987_19997</name>
</gene>
<protein>
    <submittedName>
        <fullName evidence="1">Uncharacterized protein</fullName>
    </submittedName>
</protein>
<comment type="caution">
    <text evidence="1">The sequence shown here is derived from an EMBL/GenBank/DDBJ whole genome shotgun (WGS) entry which is preliminary data.</text>
</comment>
<organism evidence="1 2">
    <name type="scientific">Smallanthus sonchifolius</name>
    <dbReference type="NCBI Taxonomy" id="185202"/>
    <lineage>
        <taxon>Eukaryota</taxon>
        <taxon>Viridiplantae</taxon>
        <taxon>Streptophyta</taxon>
        <taxon>Embryophyta</taxon>
        <taxon>Tracheophyta</taxon>
        <taxon>Spermatophyta</taxon>
        <taxon>Magnoliopsida</taxon>
        <taxon>eudicotyledons</taxon>
        <taxon>Gunneridae</taxon>
        <taxon>Pentapetalae</taxon>
        <taxon>asterids</taxon>
        <taxon>campanulids</taxon>
        <taxon>Asterales</taxon>
        <taxon>Asteraceae</taxon>
        <taxon>Asteroideae</taxon>
        <taxon>Heliantheae alliance</taxon>
        <taxon>Millerieae</taxon>
        <taxon>Smallanthus</taxon>
    </lineage>
</organism>
<accession>A0ACB9ISB2</accession>
<name>A0ACB9ISB2_9ASTR</name>
<dbReference type="EMBL" id="CM042024">
    <property type="protein sequence ID" value="KAI3810385.1"/>
    <property type="molecule type" value="Genomic_DNA"/>
</dbReference>
<keyword evidence="2" id="KW-1185">Reference proteome</keyword>
<proteinExistence type="predicted"/>